<accession>A0A251X5A6</accession>
<dbReference type="RefSeq" id="WP_086489519.1">
    <property type="nucleotide sequence ID" value="NZ_MSLT01000023.1"/>
</dbReference>
<comment type="caution">
    <text evidence="1">The sequence shown here is derived from an EMBL/GenBank/DDBJ whole genome shotgun (WGS) entry which is preliminary data.</text>
</comment>
<dbReference type="AlphaFoldDB" id="A0A251X5A6"/>
<dbReference type="EMBL" id="MSLT01000023">
    <property type="protein sequence ID" value="OUD12560.1"/>
    <property type="molecule type" value="Genomic_DNA"/>
</dbReference>
<protein>
    <recommendedName>
        <fullName evidence="3">DUF4351 domain-containing protein</fullName>
    </recommendedName>
</protein>
<dbReference type="PANTHER" id="PTHR34613:SF1">
    <property type="entry name" value="SLL6017 PROTEIN"/>
    <property type="match status" value="1"/>
</dbReference>
<evidence type="ECO:0008006" key="3">
    <source>
        <dbReference type="Google" id="ProtNLM"/>
    </source>
</evidence>
<keyword evidence="2" id="KW-1185">Reference proteome</keyword>
<evidence type="ECO:0000313" key="2">
    <source>
        <dbReference type="Proteomes" id="UP000194798"/>
    </source>
</evidence>
<reference evidence="1 2" key="1">
    <citation type="submission" date="2016-12" db="EMBL/GenBank/DDBJ databases">
        <title>Thioflexothrix psekupsii D3 genome sequencing and assembly.</title>
        <authorList>
            <person name="Fomenkov A."/>
            <person name="Vincze T."/>
            <person name="Grabovich M."/>
            <person name="Anton B.P."/>
            <person name="Dubinina G."/>
            <person name="Orlova M."/>
            <person name="Belousova E."/>
            <person name="Roberts R.J."/>
        </authorList>
    </citation>
    <scope>NUCLEOTIDE SEQUENCE [LARGE SCALE GENOMIC DNA]</scope>
    <source>
        <strain evidence="1">D3</strain>
    </source>
</reference>
<dbReference type="Proteomes" id="UP000194798">
    <property type="component" value="Unassembled WGS sequence"/>
</dbReference>
<dbReference type="PANTHER" id="PTHR34613">
    <property type="entry name" value="SLL0800 PROTEIN"/>
    <property type="match status" value="1"/>
</dbReference>
<sequence>MKYDVTFKELFPDVNVLFKLLAGSEVVRIESAEFSSIKQRRADLLAYLADGTLLHLELQSGNDEEMLWRELEYCGLIGKAYKMIPTQIVLYIGKNPALFETQIDTPCLKYSYQVIDIRELDCTLLLESDSLSDNMLSLLGQLQDKQAAIQRVLRKIAYLPSKKRADTLAKLAILVGLRPKELPDLLKKEKTMPITVDLEENPIFAEIFERYTSVGEKRGIQIGEGRGIVLGKSAMLRRLLEKRFYPLPDWVETKLEHASDNELEMWGLQLFEAQSLEDVFKL</sequence>
<name>A0A251X5A6_9GAMM</name>
<evidence type="ECO:0000313" key="1">
    <source>
        <dbReference type="EMBL" id="OUD12560.1"/>
    </source>
</evidence>
<gene>
    <name evidence="1" type="ORF">TPSD3_15870</name>
</gene>
<proteinExistence type="predicted"/>
<dbReference type="OrthoDB" id="5562276at2"/>
<organism evidence="1 2">
    <name type="scientific">Thioflexithrix psekupsensis</name>
    <dbReference type="NCBI Taxonomy" id="1570016"/>
    <lineage>
        <taxon>Bacteria</taxon>
        <taxon>Pseudomonadati</taxon>
        <taxon>Pseudomonadota</taxon>
        <taxon>Gammaproteobacteria</taxon>
        <taxon>Thiotrichales</taxon>
        <taxon>Thioflexithrix</taxon>
    </lineage>
</organism>